<name>A0A8J6LA16_MICOH</name>
<evidence type="ECO:0000256" key="1">
    <source>
        <dbReference type="SAM" id="Coils"/>
    </source>
</evidence>
<evidence type="ECO:0000313" key="5">
    <source>
        <dbReference type="Proteomes" id="UP000710432"/>
    </source>
</evidence>
<keyword evidence="2" id="KW-0812">Transmembrane</keyword>
<dbReference type="PANTHER" id="PTHR21558:SF13">
    <property type="entry name" value="MCG129800-RELATED"/>
    <property type="match status" value="1"/>
</dbReference>
<feature type="domain" description="Disks large homolog 5 N-terminal" evidence="3">
    <location>
        <begin position="52"/>
        <end position="131"/>
    </location>
</feature>
<evidence type="ECO:0000256" key="2">
    <source>
        <dbReference type="SAM" id="Phobius"/>
    </source>
</evidence>
<feature type="coiled-coil region" evidence="1">
    <location>
        <begin position="107"/>
        <end position="141"/>
    </location>
</feature>
<keyword evidence="2" id="KW-1133">Transmembrane helix</keyword>
<comment type="caution">
    <text evidence="4">The sequence shown here is derived from an EMBL/GenBank/DDBJ whole genome shotgun (WGS) entry which is preliminary data.</text>
</comment>
<evidence type="ECO:0000259" key="3">
    <source>
        <dbReference type="Pfam" id="PF04822"/>
    </source>
</evidence>
<reference evidence="4" key="1">
    <citation type="submission" date="2020-03" db="EMBL/GenBank/DDBJ databases">
        <title>Studies in the Genomics of Life Span.</title>
        <authorList>
            <person name="Glass D."/>
        </authorList>
    </citation>
    <scope>NUCLEOTIDE SEQUENCE</scope>
    <source>
        <strain evidence="4">LTLLF</strain>
        <tissue evidence="4">Muscle</tissue>
    </source>
</reference>
<gene>
    <name evidence="4" type="ORF">LTLLF_205980</name>
</gene>
<dbReference type="PANTHER" id="PTHR21558">
    <property type="entry name" value="SPEER/SPETEX"/>
    <property type="match status" value="1"/>
</dbReference>
<accession>A0A8J6LA16</accession>
<feature type="transmembrane region" description="Helical" evidence="2">
    <location>
        <begin position="20"/>
        <end position="42"/>
    </location>
</feature>
<dbReference type="Pfam" id="PF04822">
    <property type="entry name" value="Takusan"/>
    <property type="match status" value="1"/>
</dbReference>
<keyword evidence="1" id="KW-0175">Coiled coil</keyword>
<keyword evidence="2" id="KW-0472">Membrane</keyword>
<proteinExistence type="predicted"/>
<sequence length="176" mass="19910">MQDPGQARATRAVDPSPWHPWPWGGLSVLYGLSCAVSLVFCLPTDAAIEPKSQPILLTKKQMKQEVDRLTTELQLITSQRNEQQDHLTFISEDTMENRPYHKPNPFYEKLKLEHAQVLSELRTLEADYTETSEKFSDLTKETVFYQTHVDQAGLDLSTITLPHSSAGITSVPDKNN</sequence>
<protein>
    <submittedName>
        <fullName evidence="4">Disks large-like protein 5</fullName>
    </submittedName>
</protein>
<dbReference type="EMBL" id="JAATJU010000699">
    <property type="protein sequence ID" value="KAH0520537.1"/>
    <property type="molecule type" value="Genomic_DNA"/>
</dbReference>
<evidence type="ECO:0000313" key="4">
    <source>
        <dbReference type="EMBL" id="KAH0520537.1"/>
    </source>
</evidence>
<dbReference type="Proteomes" id="UP000710432">
    <property type="component" value="Unassembled WGS sequence"/>
</dbReference>
<dbReference type="InterPro" id="IPR006907">
    <property type="entry name" value="DLG5_N"/>
</dbReference>
<organism evidence="4 5">
    <name type="scientific">Microtus ochrogaster</name>
    <name type="common">Prairie vole</name>
    <dbReference type="NCBI Taxonomy" id="79684"/>
    <lineage>
        <taxon>Eukaryota</taxon>
        <taxon>Metazoa</taxon>
        <taxon>Chordata</taxon>
        <taxon>Craniata</taxon>
        <taxon>Vertebrata</taxon>
        <taxon>Euteleostomi</taxon>
        <taxon>Mammalia</taxon>
        <taxon>Eutheria</taxon>
        <taxon>Euarchontoglires</taxon>
        <taxon>Glires</taxon>
        <taxon>Rodentia</taxon>
        <taxon>Myomorpha</taxon>
        <taxon>Muroidea</taxon>
        <taxon>Cricetidae</taxon>
        <taxon>Arvicolinae</taxon>
        <taxon>Microtus</taxon>
    </lineage>
</organism>
<dbReference type="AlphaFoldDB" id="A0A8J6LA16"/>